<dbReference type="Pfam" id="PF05462">
    <property type="entry name" value="Dicty_CAR"/>
    <property type="match status" value="1"/>
</dbReference>
<reference evidence="7 8" key="1">
    <citation type="journal article" date="2015" name="Plant Cell">
        <title>Oil accumulation by the oleaginous diatom Fistulifera solaris as revealed by the genome and transcriptome.</title>
        <authorList>
            <person name="Tanaka T."/>
            <person name="Maeda Y."/>
            <person name="Veluchamy A."/>
            <person name="Tanaka M."/>
            <person name="Abida H."/>
            <person name="Marechal E."/>
            <person name="Bowler C."/>
            <person name="Muto M."/>
            <person name="Sunaga Y."/>
            <person name="Tanaka M."/>
            <person name="Yoshino T."/>
            <person name="Taniguchi T."/>
            <person name="Fukuda Y."/>
            <person name="Nemoto M."/>
            <person name="Matsumoto M."/>
            <person name="Wong P.S."/>
            <person name="Aburatani S."/>
            <person name="Fujibuchi W."/>
        </authorList>
    </citation>
    <scope>NUCLEOTIDE SEQUENCE [LARGE SCALE GENOMIC DNA]</scope>
    <source>
        <strain evidence="7 8">JPCC DA0580</strain>
    </source>
</reference>
<dbReference type="GO" id="GO:0007189">
    <property type="term" value="P:adenylate cyclase-activating G protein-coupled receptor signaling pathway"/>
    <property type="evidence" value="ECO:0007669"/>
    <property type="project" value="TreeGrafter"/>
</dbReference>
<comment type="caution">
    <text evidence="7">The sequence shown here is derived from an EMBL/GenBank/DDBJ whole genome shotgun (WGS) entry which is preliminary data.</text>
</comment>
<feature type="transmembrane region" description="Helical" evidence="6">
    <location>
        <begin position="134"/>
        <end position="161"/>
    </location>
</feature>
<feature type="transmembrane region" description="Helical" evidence="6">
    <location>
        <begin position="12"/>
        <end position="34"/>
    </location>
</feature>
<organism evidence="7 8">
    <name type="scientific">Fistulifera solaris</name>
    <name type="common">Oleaginous diatom</name>
    <dbReference type="NCBI Taxonomy" id="1519565"/>
    <lineage>
        <taxon>Eukaryota</taxon>
        <taxon>Sar</taxon>
        <taxon>Stramenopiles</taxon>
        <taxon>Ochrophyta</taxon>
        <taxon>Bacillariophyta</taxon>
        <taxon>Bacillariophyceae</taxon>
        <taxon>Bacillariophycidae</taxon>
        <taxon>Naviculales</taxon>
        <taxon>Naviculaceae</taxon>
        <taxon>Fistulifera</taxon>
    </lineage>
</organism>
<feature type="transmembrane region" description="Helical" evidence="6">
    <location>
        <begin position="288"/>
        <end position="308"/>
    </location>
</feature>
<evidence type="ECO:0000256" key="1">
    <source>
        <dbReference type="ARBA" id="ARBA00004141"/>
    </source>
</evidence>
<evidence type="ECO:0000313" key="8">
    <source>
        <dbReference type="Proteomes" id="UP000198406"/>
    </source>
</evidence>
<feature type="transmembrane region" description="Helical" evidence="6">
    <location>
        <begin position="90"/>
        <end position="113"/>
    </location>
</feature>
<protein>
    <submittedName>
        <fullName evidence="7">Uncharacterized protein</fullName>
    </submittedName>
</protein>
<dbReference type="InParanoid" id="A0A1Z5KHK0"/>
<dbReference type="AlphaFoldDB" id="A0A1Z5KHK0"/>
<feature type="transmembrane region" description="Helical" evidence="6">
    <location>
        <begin position="46"/>
        <end position="70"/>
    </location>
</feature>
<dbReference type="Proteomes" id="UP000198406">
    <property type="component" value="Unassembled WGS sequence"/>
</dbReference>
<evidence type="ECO:0000256" key="5">
    <source>
        <dbReference type="SAM" id="MobiDB-lite"/>
    </source>
</evidence>
<name>A0A1Z5KHK0_FISSO</name>
<dbReference type="PANTHER" id="PTHR23112">
    <property type="entry name" value="G PROTEIN-COUPLED RECEPTOR 157-RELATED"/>
    <property type="match status" value="1"/>
</dbReference>
<keyword evidence="3 6" id="KW-1133">Transmembrane helix</keyword>
<evidence type="ECO:0000313" key="7">
    <source>
        <dbReference type="EMBL" id="GAX25800.1"/>
    </source>
</evidence>
<dbReference type="GO" id="GO:0005886">
    <property type="term" value="C:plasma membrane"/>
    <property type="evidence" value="ECO:0007669"/>
    <property type="project" value="TreeGrafter"/>
</dbReference>
<evidence type="ECO:0000256" key="4">
    <source>
        <dbReference type="ARBA" id="ARBA00023136"/>
    </source>
</evidence>
<keyword evidence="8" id="KW-1185">Reference proteome</keyword>
<feature type="region of interest" description="Disordered" evidence="5">
    <location>
        <begin position="212"/>
        <end position="237"/>
    </location>
</feature>
<keyword evidence="4 6" id="KW-0472">Membrane</keyword>
<comment type="subcellular location">
    <subcellularLocation>
        <location evidence="1">Membrane</location>
        <topology evidence="1">Multi-pass membrane protein</topology>
    </subcellularLocation>
</comment>
<accession>A0A1Z5KHK0</accession>
<sequence length="446" mass="49870">MAFSIHQQRALAVIPKVTGNVSAFFSGLIIYTIVRNENRRSRTYHRLLFGISCCDVSASLWLALSTWPVPKSSGLLWAIGNDTSCNVQGFFTQFGIASSFYNASLSVYYVLVIRYGWKEHQLQKVEPLLHSFPLLWATISAIAGLIKGVFGAASLWCWVAAENKVFRWAAFYGPLWLMIGIVTVNTTLIYVHVRKIERAATRHHLFRDFSSTSPVPASSSAAAPSQELSSQPSTRKSLSSNFSLRLSFEAVRSSLNTTDNSAVTEARREDINLRRARLRTRSRYTREVAIQSFLYAGAFYLNWFALTITRLLQQVNGKVYFPLLLLAALTVPLQGLPNFLVYLLPRLKKLRTPQGRERIAHEIASRLSRLTSVGKEPGASSGHSEVVDFTPQSELFPEIEAIDALVEESDNQDSCEDLPTLIKDLETDINELEGKSSSPNRIEETA</sequence>
<proteinExistence type="predicted"/>
<gene>
    <name evidence="7" type="ORF">FisN_8Hh297</name>
</gene>
<dbReference type="EMBL" id="BDSP01000231">
    <property type="protein sequence ID" value="GAX25800.1"/>
    <property type="molecule type" value="Genomic_DNA"/>
</dbReference>
<evidence type="ECO:0000256" key="6">
    <source>
        <dbReference type="SAM" id="Phobius"/>
    </source>
</evidence>
<dbReference type="OrthoDB" id="48865at2759"/>
<evidence type="ECO:0000256" key="2">
    <source>
        <dbReference type="ARBA" id="ARBA00022692"/>
    </source>
</evidence>
<feature type="transmembrane region" description="Helical" evidence="6">
    <location>
        <begin position="320"/>
        <end position="344"/>
    </location>
</feature>
<dbReference type="PANTHER" id="PTHR23112:SF0">
    <property type="entry name" value="TRANSMEMBRANE PROTEIN 116"/>
    <property type="match status" value="1"/>
</dbReference>
<dbReference type="Gene3D" id="1.20.1070.10">
    <property type="entry name" value="Rhodopsin 7-helix transmembrane proteins"/>
    <property type="match status" value="1"/>
</dbReference>
<keyword evidence="2 6" id="KW-0812">Transmembrane</keyword>
<dbReference type="GO" id="GO:0004930">
    <property type="term" value="F:G protein-coupled receptor activity"/>
    <property type="evidence" value="ECO:0007669"/>
    <property type="project" value="TreeGrafter"/>
</dbReference>
<evidence type="ECO:0000256" key="3">
    <source>
        <dbReference type="ARBA" id="ARBA00022989"/>
    </source>
</evidence>
<feature type="transmembrane region" description="Helical" evidence="6">
    <location>
        <begin position="173"/>
        <end position="193"/>
    </location>
</feature>
<dbReference type="SUPFAM" id="SSF81321">
    <property type="entry name" value="Family A G protein-coupled receptor-like"/>
    <property type="match status" value="1"/>
</dbReference>